<organism evidence="2 3">
    <name type="scientific">Pseudaquabacterium rugosum</name>
    <dbReference type="NCBI Taxonomy" id="2984194"/>
    <lineage>
        <taxon>Bacteria</taxon>
        <taxon>Pseudomonadati</taxon>
        <taxon>Pseudomonadota</taxon>
        <taxon>Betaproteobacteria</taxon>
        <taxon>Burkholderiales</taxon>
        <taxon>Sphaerotilaceae</taxon>
        <taxon>Pseudaquabacterium</taxon>
    </lineage>
</organism>
<evidence type="ECO:0000256" key="1">
    <source>
        <dbReference type="SAM" id="MobiDB-lite"/>
    </source>
</evidence>
<sequence length="308" mass="33249">MTAPAPATHLRVWRGWRLDALKRERFEEHLSATFIPATAQLMAQFGLQCYIPGLPRPVPESGPPDAVTDPVPDEVALLFYRSRRDYDAARDTVAGRTYSLLHEAAFRFGTPTPGAPTSSSDVAAHPDRPEDEPSRTIWRPPPDAGAPALEDPGSVVVFAVLRLKPPRVLHDPARLLRLLADASDELGTPAESGEITAVGEAVALPERQHILLWLAVRKASSPSPPPADSTEWAQRRVSPEERLLKRIALELGATLADWQIATDLKAPPPFSAAHPTPSGAVNIPGAGGGKDQPAPRVWRYAGLRPGPL</sequence>
<gene>
    <name evidence="2" type="ORF">AACH11_21900</name>
</gene>
<name>A0ABU9BI83_9BURK</name>
<dbReference type="EMBL" id="JBBUTF010000027">
    <property type="protein sequence ID" value="MEK8028622.1"/>
    <property type="molecule type" value="Genomic_DNA"/>
</dbReference>
<feature type="region of interest" description="Disordered" evidence="1">
    <location>
        <begin position="269"/>
        <end position="296"/>
    </location>
</feature>
<evidence type="ECO:0000313" key="3">
    <source>
        <dbReference type="Proteomes" id="UP001368500"/>
    </source>
</evidence>
<feature type="compositionally biased region" description="Basic and acidic residues" evidence="1">
    <location>
        <begin position="124"/>
        <end position="134"/>
    </location>
</feature>
<proteinExistence type="predicted"/>
<protein>
    <submittedName>
        <fullName evidence="2">Uncharacterized protein</fullName>
    </submittedName>
</protein>
<accession>A0ABU9BI83</accession>
<dbReference type="Proteomes" id="UP001368500">
    <property type="component" value="Unassembled WGS sequence"/>
</dbReference>
<feature type="region of interest" description="Disordered" evidence="1">
    <location>
        <begin position="109"/>
        <end position="150"/>
    </location>
</feature>
<dbReference type="RefSeq" id="WP_341376409.1">
    <property type="nucleotide sequence ID" value="NZ_JBBUTF010000027.1"/>
</dbReference>
<reference evidence="2 3" key="1">
    <citation type="submission" date="2024-04" db="EMBL/GenBank/DDBJ databases">
        <title>Novel species of the genus Ideonella isolated from streams.</title>
        <authorList>
            <person name="Lu H."/>
        </authorList>
    </citation>
    <scope>NUCLEOTIDE SEQUENCE [LARGE SCALE GENOMIC DNA]</scope>
    <source>
        <strain evidence="2 3">BYS139W</strain>
    </source>
</reference>
<comment type="caution">
    <text evidence="2">The sequence shown here is derived from an EMBL/GenBank/DDBJ whole genome shotgun (WGS) entry which is preliminary data.</text>
</comment>
<evidence type="ECO:0000313" key="2">
    <source>
        <dbReference type="EMBL" id="MEK8028622.1"/>
    </source>
</evidence>
<keyword evidence="3" id="KW-1185">Reference proteome</keyword>